<reference evidence="2" key="1">
    <citation type="submission" date="2022-11" db="UniProtKB">
        <authorList>
            <consortium name="WormBaseParasite"/>
        </authorList>
    </citation>
    <scope>IDENTIFICATION</scope>
</reference>
<organism evidence="1 2">
    <name type="scientific">Panagrolaimus sp. PS1159</name>
    <dbReference type="NCBI Taxonomy" id="55785"/>
    <lineage>
        <taxon>Eukaryota</taxon>
        <taxon>Metazoa</taxon>
        <taxon>Ecdysozoa</taxon>
        <taxon>Nematoda</taxon>
        <taxon>Chromadorea</taxon>
        <taxon>Rhabditida</taxon>
        <taxon>Tylenchina</taxon>
        <taxon>Panagrolaimomorpha</taxon>
        <taxon>Panagrolaimoidea</taxon>
        <taxon>Panagrolaimidae</taxon>
        <taxon>Panagrolaimus</taxon>
    </lineage>
</organism>
<dbReference type="WBParaSite" id="PS1159_v2.g9863.t1">
    <property type="protein sequence ID" value="PS1159_v2.g9863.t1"/>
    <property type="gene ID" value="PS1159_v2.g9863"/>
</dbReference>
<accession>A0AC35GXM5</accession>
<sequence length="112" mass="13750">MKDTVDHHWGDYYMAGRRNKAKKNWILETIYSINQMIPTFNELFDEETFYVFAFFVVIAAGIFVYLMTYVFKVKVKEYPITVDRPWRDWRPANAFEFPWQKKKEEEEHLHQE</sequence>
<evidence type="ECO:0000313" key="2">
    <source>
        <dbReference type="WBParaSite" id="PS1159_v2.g9863.t1"/>
    </source>
</evidence>
<proteinExistence type="predicted"/>
<name>A0AC35GXM5_9BILA</name>
<evidence type="ECO:0000313" key="1">
    <source>
        <dbReference type="Proteomes" id="UP000887580"/>
    </source>
</evidence>
<dbReference type="Proteomes" id="UP000887580">
    <property type="component" value="Unplaced"/>
</dbReference>
<protein>
    <submittedName>
        <fullName evidence="2">Uncharacterized protein</fullName>
    </submittedName>
</protein>